<dbReference type="Gene3D" id="3.30.160.60">
    <property type="entry name" value="Classic Zinc Finger"/>
    <property type="match status" value="1"/>
</dbReference>
<organism evidence="4 5">
    <name type="scientific">Phyllosticta citribraziliensis</name>
    <dbReference type="NCBI Taxonomy" id="989973"/>
    <lineage>
        <taxon>Eukaryota</taxon>
        <taxon>Fungi</taxon>
        <taxon>Dikarya</taxon>
        <taxon>Ascomycota</taxon>
        <taxon>Pezizomycotina</taxon>
        <taxon>Dothideomycetes</taxon>
        <taxon>Dothideomycetes incertae sedis</taxon>
        <taxon>Botryosphaeriales</taxon>
        <taxon>Phyllostictaceae</taxon>
        <taxon>Phyllosticta</taxon>
    </lineage>
</organism>
<gene>
    <name evidence="4" type="ORF">J3D65DRAFT_602674</name>
</gene>
<feature type="domain" description="C2H2-type" evidence="3">
    <location>
        <begin position="283"/>
        <end position="311"/>
    </location>
</feature>
<evidence type="ECO:0000313" key="4">
    <source>
        <dbReference type="EMBL" id="KAK7538691.1"/>
    </source>
</evidence>
<proteinExistence type="predicted"/>
<evidence type="ECO:0000313" key="5">
    <source>
        <dbReference type="Proteomes" id="UP001360953"/>
    </source>
</evidence>
<keyword evidence="1" id="KW-0479">Metal-binding</keyword>
<comment type="caution">
    <text evidence="4">The sequence shown here is derived from an EMBL/GenBank/DDBJ whole genome shotgun (WGS) entry which is preliminary data.</text>
</comment>
<dbReference type="RefSeq" id="XP_066656378.1">
    <property type="nucleotide sequence ID" value="XM_066798140.1"/>
</dbReference>
<dbReference type="InterPro" id="IPR013087">
    <property type="entry name" value="Znf_C2H2_type"/>
</dbReference>
<evidence type="ECO:0000259" key="3">
    <source>
        <dbReference type="PROSITE" id="PS50157"/>
    </source>
</evidence>
<reference evidence="4 5" key="1">
    <citation type="submission" date="2024-04" db="EMBL/GenBank/DDBJ databases">
        <title>Phyllosticta paracitricarpa is synonymous to the EU quarantine fungus P. citricarpa based on phylogenomic analyses.</title>
        <authorList>
            <consortium name="Lawrence Berkeley National Laboratory"/>
            <person name="Van ingen-buijs V.A."/>
            <person name="Van westerhoven A.C."/>
            <person name="Haridas S."/>
            <person name="Skiadas P."/>
            <person name="Martin F."/>
            <person name="Groenewald J.Z."/>
            <person name="Crous P.W."/>
            <person name="Seidl M.F."/>
        </authorList>
    </citation>
    <scope>NUCLEOTIDE SEQUENCE [LARGE SCALE GENOMIC DNA]</scope>
    <source>
        <strain evidence="4 5">CPC 17464</strain>
    </source>
</reference>
<evidence type="ECO:0000256" key="2">
    <source>
        <dbReference type="SAM" id="MobiDB-lite"/>
    </source>
</evidence>
<feature type="region of interest" description="Disordered" evidence="2">
    <location>
        <begin position="304"/>
        <end position="323"/>
    </location>
</feature>
<feature type="region of interest" description="Disordered" evidence="2">
    <location>
        <begin position="218"/>
        <end position="245"/>
    </location>
</feature>
<sequence>MAPKRSAESKLAAGPSTKRPKVANQVPSSPDSDNLEDYDWLKINAYLNGDSEEQEDQRYMMETNPFCQEGDDEELAAPSGSAAWGLPDGTPDLDALNAEFAAHPIEHFFEENAQTIALREVCGHPQNILPVEANSARWMDVLPPRPLEISQEHSGTPSSASHSQSIQMHLQQPQPITPTLTRSPCASGMPTSQTGQSNNQNLSQSVFEHAIQTSNALAEVAASQSTDETASQSADQQDNTADNQSADLPFACRHCDKRFKLERSRRRHIRDIHERQPHERRSFACPLCTRTYTRNDALLAHGRKEHRIELPHQPRLPRNTQGQ</sequence>
<dbReference type="InterPro" id="IPR036236">
    <property type="entry name" value="Znf_C2H2_sf"/>
</dbReference>
<feature type="domain" description="C2H2-type" evidence="3">
    <location>
        <begin position="250"/>
        <end position="278"/>
    </location>
</feature>
<dbReference type="EMBL" id="JBBPEH010000005">
    <property type="protein sequence ID" value="KAK7538691.1"/>
    <property type="molecule type" value="Genomic_DNA"/>
</dbReference>
<dbReference type="SUPFAM" id="SSF57667">
    <property type="entry name" value="beta-beta-alpha zinc fingers"/>
    <property type="match status" value="1"/>
</dbReference>
<dbReference type="SMART" id="SM00355">
    <property type="entry name" value="ZnF_C2H2"/>
    <property type="match status" value="2"/>
</dbReference>
<feature type="compositionally biased region" description="Polar residues" evidence="2">
    <location>
        <begin position="152"/>
        <end position="199"/>
    </location>
</feature>
<keyword evidence="1" id="KW-0862">Zinc</keyword>
<accession>A0ABR1LU52</accession>
<dbReference type="PROSITE" id="PS50157">
    <property type="entry name" value="ZINC_FINGER_C2H2_2"/>
    <property type="match status" value="2"/>
</dbReference>
<feature type="region of interest" description="Disordered" evidence="2">
    <location>
        <begin position="147"/>
        <end position="199"/>
    </location>
</feature>
<keyword evidence="1" id="KW-0863">Zinc-finger</keyword>
<keyword evidence="5" id="KW-1185">Reference proteome</keyword>
<feature type="region of interest" description="Disordered" evidence="2">
    <location>
        <begin position="1"/>
        <end position="36"/>
    </location>
</feature>
<dbReference type="Proteomes" id="UP001360953">
    <property type="component" value="Unassembled WGS sequence"/>
</dbReference>
<dbReference type="Pfam" id="PF00096">
    <property type="entry name" value="zf-C2H2"/>
    <property type="match status" value="1"/>
</dbReference>
<protein>
    <recommendedName>
        <fullName evidence="3">C2H2-type domain-containing protein</fullName>
    </recommendedName>
</protein>
<name>A0ABR1LU52_9PEZI</name>
<evidence type="ECO:0000256" key="1">
    <source>
        <dbReference type="PROSITE-ProRule" id="PRU00042"/>
    </source>
</evidence>
<dbReference type="GeneID" id="92031046"/>
<dbReference type="PROSITE" id="PS00028">
    <property type="entry name" value="ZINC_FINGER_C2H2_1"/>
    <property type="match status" value="2"/>
</dbReference>